<keyword evidence="2" id="KW-1185">Reference proteome</keyword>
<reference evidence="1 2" key="1">
    <citation type="journal article" date="2020" name="Cell">
        <title>Large-Scale Comparative Analyses of Tick Genomes Elucidate Their Genetic Diversity and Vector Capacities.</title>
        <authorList>
            <consortium name="Tick Genome and Microbiome Consortium (TIGMIC)"/>
            <person name="Jia N."/>
            <person name="Wang J."/>
            <person name="Shi W."/>
            <person name="Du L."/>
            <person name="Sun Y."/>
            <person name="Zhan W."/>
            <person name="Jiang J.F."/>
            <person name="Wang Q."/>
            <person name="Zhang B."/>
            <person name="Ji P."/>
            <person name="Bell-Sakyi L."/>
            <person name="Cui X.M."/>
            <person name="Yuan T.T."/>
            <person name="Jiang B.G."/>
            <person name="Yang W.F."/>
            <person name="Lam T.T."/>
            <person name="Chang Q.C."/>
            <person name="Ding S.J."/>
            <person name="Wang X.J."/>
            <person name="Zhu J.G."/>
            <person name="Ruan X.D."/>
            <person name="Zhao L."/>
            <person name="Wei J.T."/>
            <person name="Ye R.Z."/>
            <person name="Que T.C."/>
            <person name="Du C.H."/>
            <person name="Zhou Y.H."/>
            <person name="Cheng J.X."/>
            <person name="Dai P.F."/>
            <person name="Guo W.B."/>
            <person name="Han X.H."/>
            <person name="Huang E.J."/>
            <person name="Li L.F."/>
            <person name="Wei W."/>
            <person name="Gao Y.C."/>
            <person name="Liu J.Z."/>
            <person name="Shao H.Z."/>
            <person name="Wang X."/>
            <person name="Wang C.C."/>
            <person name="Yang T.C."/>
            <person name="Huo Q.B."/>
            <person name="Li W."/>
            <person name="Chen H.Y."/>
            <person name="Chen S.E."/>
            <person name="Zhou L.G."/>
            <person name="Ni X.B."/>
            <person name="Tian J.H."/>
            <person name="Sheng Y."/>
            <person name="Liu T."/>
            <person name="Pan Y.S."/>
            <person name="Xia L.Y."/>
            <person name="Li J."/>
            <person name="Zhao F."/>
            <person name="Cao W.C."/>
        </authorList>
    </citation>
    <scope>NUCLEOTIDE SEQUENCE [LARGE SCALE GENOMIC DNA]</scope>
    <source>
        <strain evidence="1">Iper-2018</strain>
    </source>
</reference>
<proteinExistence type="predicted"/>
<gene>
    <name evidence="1" type="ORF">HPB47_010276</name>
</gene>
<dbReference type="EMBL" id="JABSTQ010011336">
    <property type="protein sequence ID" value="KAG0412586.1"/>
    <property type="molecule type" value="Genomic_DNA"/>
</dbReference>
<name>A0AC60NZL2_IXOPE</name>
<sequence length="700" mass="77258">MAMPGEPSDYPLIYEVDLEDEGTEKLIEEFTDIISNAAISEVEQALVNYVASNIEPIGWTAIWKAKRGSHGLQSNCDFLVEVTNVSVNALEADIRILAVLSGPPGLNVAEVVPIAPLLDLYPSSEDDPEGNFFETAVVIEHVRFFYNHIWKPWDDADDEVEKFVFKIRPRVELLCMVQEQFVHHPQPARRRGILVVHVVAAEFFSFAHLKVILILYSIAGRISRLTFISLLVQSLGVADDIALEFHYSLGHAISAAQERDQILLLPGVHTCAGLPWIDKDITVEGAGDRENTVVTPADVGDVFINCSTSRLNLRNITVKVMRPMQCVLMVHSGVVMMENCHIDGGSATVPITVLNNAELHMTDCEVETAQYARIAGVVMAYWVISISLVFINNTLLSDKDRKLDAPLFITFFQCVVSSALCVILSFLSEKMPGVFHFPRVDLNVSVLKALLPLSAFFVAMVAFNNLCLKYVGVAFYTVSRSLTTVFNVIFTYLVLHQSTSMAAIACCGIIVSGFLLGVNQETLMGSLSIFGVTCGVLASATLSMYSIYTKKMLPLVGDSASLLTYYNNINAVLLFFPLMIVFGELPTVYHFPFLADPTFWVLMLVSGVFGFLIAYVTMLQIQVTSPLTHNVSGTAKACTQTVLAVVWFSEVKSVLWWVSNGLVLLGSAAYTRVRQLEMLKHHQDTAKNEDAVEKGSELKV</sequence>
<organism evidence="1 2">
    <name type="scientific">Ixodes persulcatus</name>
    <name type="common">Taiga tick</name>
    <dbReference type="NCBI Taxonomy" id="34615"/>
    <lineage>
        <taxon>Eukaryota</taxon>
        <taxon>Metazoa</taxon>
        <taxon>Ecdysozoa</taxon>
        <taxon>Arthropoda</taxon>
        <taxon>Chelicerata</taxon>
        <taxon>Arachnida</taxon>
        <taxon>Acari</taxon>
        <taxon>Parasitiformes</taxon>
        <taxon>Ixodida</taxon>
        <taxon>Ixodoidea</taxon>
        <taxon>Ixodidae</taxon>
        <taxon>Ixodinae</taxon>
        <taxon>Ixodes</taxon>
    </lineage>
</organism>
<comment type="caution">
    <text evidence="1">The sequence shown here is derived from an EMBL/GenBank/DDBJ whole genome shotgun (WGS) entry which is preliminary data.</text>
</comment>
<dbReference type="Proteomes" id="UP000805193">
    <property type="component" value="Unassembled WGS sequence"/>
</dbReference>
<accession>A0AC60NZL2</accession>
<evidence type="ECO:0000313" key="1">
    <source>
        <dbReference type="EMBL" id="KAG0412586.1"/>
    </source>
</evidence>
<evidence type="ECO:0000313" key="2">
    <source>
        <dbReference type="Proteomes" id="UP000805193"/>
    </source>
</evidence>
<protein>
    <submittedName>
        <fullName evidence="1">Uncharacterized protein</fullName>
    </submittedName>
</protein>